<dbReference type="InterPro" id="IPR013083">
    <property type="entry name" value="Znf_RING/FYVE/PHD"/>
</dbReference>
<dbReference type="SMART" id="SM00184">
    <property type="entry name" value="RING"/>
    <property type="match status" value="1"/>
</dbReference>
<evidence type="ECO:0000256" key="14">
    <source>
        <dbReference type="ARBA" id="ARBA00023140"/>
    </source>
</evidence>
<evidence type="ECO:0000256" key="19">
    <source>
        <dbReference type="PROSITE-ProRule" id="PRU00175"/>
    </source>
</evidence>
<evidence type="ECO:0000256" key="11">
    <source>
        <dbReference type="ARBA" id="ARBA00022927"/>
    </source>
</evidence>
<dbReference type="GO" id="GO:0061630">
    <property type="term" value="F:ubiquitin protein ligase activity"/>
    <property type="evidence" value="ECO:0007669"/>
    <property type="project" value="UniProtKB-EC"/>
</dbReference>
<accession>A0A1J1IRW5</accession>
<dbReference type="Pfam" id="PF04757">
    <property type="entry name" value="Pex2_Pex12"/>
    <property type="match status" value="1"/>
</dbReference>
<sequence length="280" mass="32527">MEKSSYVSRVNQLDADLLDKEVTKIIHEQLSNVYKELPPGILSKYQPEIDCLLKTIIWYCSILRNKSTFGQQILAITYQKDQLTRKKLLFHYISTILSSYLKDVSHLRLTNHLEVQKIIAWIECSTRMLTIINFFRFLKIGVYPSLVDYCLGWKHTAKSGTRMRNVGYDYMNRELIWTGFLEFLTVTLPLVNFHSMRRKITNALKPSVTQQHSKKQEPAMNINTKCAICLQRPSLPHHINCGHIFCYYCLKGSVLADPQFQCPLCDFSSSEEVLPVKIKI</sequence>
<evidence type="ECO:0000256" key="6">
    <source>
        <dbReference type="ARBA" id="ARBA00022692"/>
    </source>
</evidence>
<evidence type="ECO:0000313" key="22">
    <source>
        <dbReference type="Proteomes" id="UP000183832"/>
    </source>
</evidence>
<comment type="similarity">
    <text evidence="3">Belongs to the pex2/pex10/pex12 family.</text>
</comment>
<evidence type="ECO:0000256" key="2">
    <source>
        <dbReference type="ARBA" id="ARBA00004906"/>
    </source>
</evidence>
<dbReference type="GO" id="GO:0005778">
    <property type="term" value="C:peroxisomal membrane"/>
    <property type="evidence" value="ECO:0007669"/>
    <property type="project" value="UniProtKB-SubCell"/>
</dbReference>
<dbReference type="InterPro" id="IPR001841">
    <property type="entry name" value="Znf_RING"/>
</dbReference>
<evidence type="ECO:0000256" key="15">
    <source>
        <dbReference type="ARBA" id="ARBA00032511"/>
    </source>
</evidence>
<dbReference type="PROSITE" id="PS50089">
    <property type="entry name" value="ZF_RING_2"/>
    <property type="match status" value="1"/>
</dbReference>
<evidence type="ECO:0000256" key="12">
    <source>
        <dbReference type="ARBA" id="ARBA00022989"/>
    </source>
</evidence>
<comment type="catalytic activity">
    <reaction evidence="16">
        <text>[E2 ubiquitin-conjugating enzyme]-S-ubiquitinyl-L-cysteine + [acceptor protein]-L-cysteine = [E2 ubiquitin-conjugating enzyme]-L-cysteine + [acceptor protein]-S-ubiquitinyl-L-cysteine.</text>
        <dbReference type="EC" id="2.3.2.36"/>
    </reaction>
</comment>
<evidence type="ECO:0000256" key="10">
    <source>
        <dbReference type="ARBA" id="ARBA00022833"/>
    </source>
</evidence>
<proteinExistence type="inferred from homology"/>
<evidence type="ECO:0000259" key="20">
    <source>
        <dbReference type="PROSITE" id="PS50089"/>
    </source>
</evidence>
<dbReference type="CDD" id="cd16526">
    <property type="entry name" value="RING-HC_PEX2"/>
    <property type="match status" value="1"/>
</dbReference>
<keyword evidence="13" id="KW-0472">Membrane</keyword>
<protein>
    <recommendedName>
        <fullName evidence="18">Peroxisome biogenesis factor 2</fullName>
        <ecNumber evidence="17">2.3.2.36</ecNumber>
    </recommendedName>
    <alternativeName>
        <fullName evidence="15">Peroxin-2</fullName>
    </alternativeName>
</protein>
<dbReference type="OrthoDB" id="1701437at2759"/>
<dbReference type="GO" id="GO:0005634">
    <property type="term" value="C:nucleus"/>
    <property type="evidence" value="ECO:0007669"/>
    <property type="project" value="UniProtKB-ARBA"/>
</dbReference>
<feature type="domain" description="RING-type" evidence="20">
    <location>
        <begin position="226"/>
        <end position="266"/>
    </location>
</feature>
<evidence type="ECO:0000256" key="16">
    <source>
        <dbReference type="ARBA" id="ARBA00034438"/>
    </source>
</evidence>
<dbReference type="EC" id="2.3.2.36" evidence="17"/>
<evidence type="ECO:0000256" key="17">
    <source>
        <dbReference type="ARBA" id="ARBA00034523"/>
    </source>
</evidence>
<gene>
    <name evidence="21" type="ORF">CLUMA_CG016383</name>
</gene>
<evidence type="ECO:0000256" key="18">
    <source>
        <dbReference type="ARBA" id="ARBA00034543"/>
    </source>
</evidence>
<evidence type="ECO:0000256" key="3">
    <source>
        <dbReference type="ARBA" id="ARBA00008704"/>
    </source>
</evidence>
<dbReference type="Proteomes" id="UP000183832">
    <property type="component" value="Unassembled WGS sequence"/>
</dbReference>
<evidence type="ECO:0000256" key="9">
    <source>
        <dbReference type="ARBA" id="ARBA00022786"/>
    </source>
</evidence>
<evidence type="ECO:0000256" key="1">
    <source>
        <dbReference type="ARBA" id="ARBA00004585"/>
    </source>
</evidence>
<keyword evidence="8 19" id="KW-0863">Zinc-finger</keyword>
<dbReference type="STRING" id="568069.A0A1J1IRW5"/>
<reference evidence="21 22" key="1">
    <citation type="submission" date="2015-04" db="EMBL/GenBank/DDBJ databases">
        <authorList>
            <person name="Syromyatnikov M.Y."/>
            <person name="Popov V.N."/>
        </authorList>
    </citation>
    <scope>NUCLEOTIDE SEQUENCE [LARGE SCALE GENOMIC DNA]</scope>
</reference>
<dbReference type="InterPro" id="IPR025654">
    <property type="entry name" value="PEX2/10"/>
</dbReference>
<dbReference type="EMBL" id="CVRI01000059">
    <property type="protein sequence ID" value="CRL02981.1"/>
    <property type="molecule type" value="Genomic_DNA"/>
</dbReference>
<evidence type="ECO:0000256" key="8">
    <source>
        <dbReference type="ARBA" id="ARBA00022771"/>
    </source>
</evidence>
<dbReference type="GO" id="GO:0016558">
    <property type="term" value="P:protein import into peroxisome matrix"/>
    <property type="evidence" value="ECO:0007669"/>
    <property type="project" value="InterPro"/>
</dbReference>
<dbReference type="InterPro" id="IPR006845">
    <property type="entry name" value="Pex_N"/>
</dbReference>
<dbReference type="InterPro" id="IPR017907">
    <property type="entry name" value="Znf_RING_CS"/>
</dbReference>
<keyword evidence="6" id="KW-0812">Transmembrane</keyword>
<evidence type="ECO:0000256" key="7">
    <source>
        <dbReference type="ARBA" id="ARBA00022723"/>
    </source>
</evidence>
<keyword evidence="10" id="KW-0862">Zinc</keyword>
<keyword evidence="5" id="KW-0808">Transferase</keyword>
<keyword evidence="4" id="KW-0813">Transport</keyword>
<dbReference type="AlphaFoldDB" id="A0A1J1IRW5"/>
<keyword evidence="9" id="KW-0833">Ubl conjugation pathway</keyword>
<evidence type="ECO:0000256" key="13">
    <source>
        <dbReference type="ARBA" id="ARBA00023136"/>
    </source>
</evidence>
<dbReference type="InterPro" id="IPR045859">
    <property type="entry name" value="RING-HC_PEX2"/>
</dbReference>
<dbReference type="Gene3D" id="3.30.40.10">
    <property type="entry name" value="Zinc/RING finger domain, C3HC4 (zinc finger)"/>
    <property type="match status" value="1"/>
</dbReference>
<dbReference type="Pfam" id="PF00097">
    <property type="entry name" value="zf-C3HC4"/>
    <property type="match status" value="1"/>
</dbReference>
<keyword evidence="12" id="KW-1133">Transmembrane helix</keyword>
<name>A0A1J1IRW5_9DIPT</name>
<evidence type="ECO:0000256" key="5">
    <source>
        <dbReference type="ARBA" id="ARBA00022679"/>
    </source>
</evidence>
<comment type="pathway">
    <text evidence="2">Protein modification; protein ubiquitination.</text>
</comment>
<keyword evidence="14" id="KW-0576">Peroxisome</keyword>
<keyword evidence="11" id="KW-0653">Protein transport</keyword>
<dbReference type="PANTHER" id="PTHR48178">
    <property type="entry name" value="PEROXISOME BIOGENESIS FACTOR 2"/>
    <property type="match status" value="1"/>
</dbReference>
<evidence type="ECO:0000313" key="21">
    <source>
        <dbReference type="EMBL" id="CRL02981.1"/>
    </source>
</evidence>
<keyword evidence="7" id="KW-0479">Metal-binding</keyword>
<keyword evidence="22" id="KW-1185">Reference proteome</keyword>
<evidence type="ECO:0000256" key="4">
    <source>
        <dbReference type="ARBA" id="ARBA00022448"/>
    </source>
</evidence>
<dbReference type="PROSITE" id="PS00518">
    <property type="entry name" value="ZF_RING_1"/>
    <property type="match status" value="1"/>
</dbReference>
<dbReference type="PANTHER" id="PTHR48178:SF1">
    <property type="entry name" value="PEROXISOME BIOGENESIS FACTOR 2"/>
    <property type="match status" value="1"/>
</dbReference>
<dbReference type="GO" id="GO:0008270">
    <property type="term" value="F:zinc ion binding"/>
    <property type="evidence" value="ECO:0007669"/>
    <property type="project" value="UniProtKB-KW"/>
</dbReference>
<comment type="subcellular location">
    <subcellularLocation>
        <location evidence="1">Peroxisome membrane</location>
        <topology evidence="1">Multi-pass membrane protein</topology>
    </subcellularLocation>
</comment>
<dbReference type="SUPFAM" id="SSF57850">
    <property type="entry name" value="RING/U-box"/>
    <property type="match status" value="1"/>
</dbReference>
<organism evidence="21 22">
    <name type="scientific">Clunio marinus</name>
    <dbReference type="NCBI Taxonomy" id="568069"/>
    <lineage>
        <taxon>Eukaryota</taxon>
        <taxon>Metazoa</taxon>
        <taxon>Ecdysozoa</taxon>
        <taxon>Arthropoda</taxon>
        <taxon>Hexapoda</taxon>
        <taxon>Insecta</taxon>
        <taxon>Pterygota</taxon>
        <taxon>Neoptera</taxon>
        <taxon>Endopterygota</taxon>
        <taxon>Diptera</taxon>
        <taxon>Nematocera</taxon>
        <taxon>Chironomoidea</taxon>
        <taxon>Chironomidae</taxon>
        <taxon>Clunio</taxon>
    </lineage>
</organism>
<dbReference type="InterPro" id="IPR018957">
    <property type="entry name" value="Znf_C3HC4_RING-type"/>
</dbReference>